<evidence type="ECO:0000256" key="2">
    <source>
        <dbReference type="ARBA" id="ARBA00019825"/>
    </source>
</evidence>
<comment type="caution">
    <text evidence="7">The sequence shown here is derived from an EMBL/GenBank/DDBJ whole genome shotgun (WGS) entry which is preliminary data.</text>
</comment>
<evidence type="ECO:0000256" key="3">
    <source>
        <dbReference type="ARBA" id="ARBA00022763"/>
    </source>
</evidence>
<dbReference type="PANTHER" id="PTHR28529">
    <property type="entry name" value="DNA REPAIR PROTEIN SWI5 HOMOLOG"/>
    <property type="match status" value="1"/>
</dbReference>
<proteinExistence type="inferred from homology"/>
<keyword evidence="3" id="KW-0227">DNA damage</keyword>
<keyword evidence="8" id="KW-1185">Reference proteome</keyword>
<evidence type="ECO:0000256" key="6">
    <source>
        <dbReference type="ARBA" id="ARBA00030081"/>
    </source>
</evidence>
<dbReference type="InterPro" id="IPR010760">
    <property type="entry name" value="DNA-repair_Swi5"/>
</dbReference>
<gene>
    <name evidence="7" type="ORF">RUM44_011755</name>
</gene>
<comment type="similarity">
    <text evidence="1">Belongs to the SWI5/SAE3 family.</text>
</comment>
<keyword evidence="4" id="KW-0234">DNA repair</keyword>
<evidence type="ECO:0000313" key="8">
    <source>
        <dbReference type="Proteomes" id="UP001359485"/>
    </source>
</evidence>
<organism evidence="7 8">
    <name type="scientific">Polyplax serrata</name>
    <name type="common">Common mouse louse</name>
    <dbReference type="NCBI Taxonomy" id="468196"/>
    <lineage>
        <taxon>Eukaryota</taxon>
        <taxon>Metazoa</taxon>
        <taxon>Ecdysozoa</taxon>
        <taxon>Arthropoda</taxon>
        <taxon>Hexapoda</taxon>
        <taxon>Insecta</taxon>
        <taxon>Pterygota</taxon>
        <taxon>Neoptera</taxon>
        <taxon>Paraneoptera</taxon>
        <taxon>Psocodea</taxon>
        <taxon>Troctomorpha</taxon>
        <taxon>Phthiraptera</taxon>
        <taxon>Anoplura</taxon>
        <taxon>Polyplacidae</taxon>
        <taxon>Polyplax</taxon>
    </lineage>
</organism>
<name>A0ABR1AQX5_POLSC</name>
<protein>
    <recommendedName>
        <fullName evidence="2">DNA repair protein SWI5 homolog</fullName>
    </recommendedName>
    <alternativeName>
        <fullName evidence="6">Protein SAE3 homolog</fullName>
    </alternativeName>
</protein>
<dbReference type="EMBL" id="JAWJWF010000046">
    <property type="protein sequence ID" value="KAK6624891.1"/>
    <property type="molecule type" value="Genomic_DNA"/>
</dbReference>
<evidence type="ECO:0000256" key="5">
    <source>
        <dbReference type="ARBA" id="ARBA00025380"/>
    </source>
</evidence>
<comment type="function">
    <text evidence="5">Component of the swi5-sfr1 complex, a complex required for double-strand break repair via homologous recombination.</text>
</comment>
<dbReference type="Gene3D" id="1.20.5.170">
    <property type="match status" value="1"/>
</dbReference>
<evidence type="ECO:0000256" key="1">
    <source>
        <dbReference type="ARBA" id="ARBA00008060"/>
    </source>
</evidence>
<dbReference type="PANTHER" id="PTHR28529:SF2">
    <property type="entry name" value="DNA REPAIR PROTEIN SWI5 HOMOLOG"/>
    <property type="match status" value="1"/>
</dbReference>
<sequence length="85" mass="9729">MKMSSGSQMDLIRSSLFDQLVAEEKNMDDELKMLHEKMEPSYKMELLHKYNDLKDVTQILLGAIGNLEGVTVTELHNKYNLPLSS</sequence>
<dbReference type="Proteomes" id="UP001359485">
    <property type="component" value="Unassembled WGS sequence"/>
</dbReference>
<accession>A0ABR1AQX5</accession>
<dbReference type="Pfam" id="PF07061">
    <property type="entry name" value="Swi5"/>
    <property type="match status" value="1"/>
</dbReference>
<evidence type="ECO:0000256" key="4">
    <source>
        <dbReference type="ARBA" id="ARBA00023204"/>
    </source>
</evidence>
<evidence type="ECO:0000313" key="7">
    <source>
        <dbReference type="EMBL" id="KAK6624891.1"/>
    </source>
</evidence>
<reference evidence="7 8" key="1">
    <citation type="submission" date="2023-09" db="EMBL/GenBank/DDBJ databases">
        <title>Genomes of two closely related lineages of the louse Polyplax serrata with different host specificities.</title>
        <authorList>
            <person name="Martinu J."/>
            <person name="Tarabai H."/>
            <person name="Stefka J."/>
            <person name="Hypsa V."/>
        </authorList>
    </citation>
    <scope>NUCLEOTIDE SEQUENCE [LARGE SCALE GENOMIC DNA]</scope>
    <source>
        <strain evidence="7">98ZLc_SE</strain>
    </source>
</reference>